<dbReference type="AlphaFoldDB" id="A0AAV5LL56"/>
<evidence type="ECO:0000313" key="1">
    <source>
        <dbReference type="EMBL" id="GKV37874.1"/>
    </source>
</evidence>
<keyword evidence="2" id="KW-1185">Reference proteome</keyword>
<dbReference type="EMBL" id="BPVZ01000125">
    <property type="protein sequence ID" value="GKV37874.1"/>
    <property type="molecule type" value="Genomic_DNA"/>
</dbReference>
<protein>
    <submittedName>
        <fullName evidence="1">Uncharacterized protein</fullName>
    </submittedName>
</protein>
<accession>A0AAV5LL56</accession>
<reference evidence="1 2" key="1">
    <citation type="journal article" date="2021" name="Commun. Biol.">
        <title>The genome of Shorea leprosula (Dipterocarpaceae) highlights the ecological relevance of drought in aseasonal tropical rainforests.</title>
        <authorList>
            <person name="Ng K.K.S."/>
            <person name="Kobayashi M.J."/>
            <person name="Fawcett J.A."/>
            <person name="Hatakeyama M."/>
            <person name="Paape T."/>
            <person name="Ng C.H."/>
            <person name="Ang C.C."/>
            <person name="Tnah L.H."/>
            <person name="Lee C.T."/>
            <person name="Nishiyama T."/>
            <person name="Sese J."/>
            <person name="O'Brien M.J."/>
            <person name="Copetti D."/>
            <person name="Mohd Noor M.I."/>
            <person name="Ong R.C."/>
            <person name="Putra M."/>
            <person name="Sireger I.Z."/>
            <person name="Indrioko S."/>
            <person name="Kosugi Y."/>
            <person name="Izuno A."/>
            <person name="Isagi Y."/>
            <person name="Lee S.L."/>
            <person name="Shimizu K.K."/>
        </authorList>
    </citation>
    <scope>NUCLEOTIDE SEQUENCE [LARGE SCALE GENOMIC DNA]</scope>
    <source>
        <strain evidence="1">214</strain>
    </source>
</reference>
<proteinExistence type="predicted"/>
<dbReference type="Proteomes" id="UP001054252">
    <property type="component" value="Unassembled WGS sequence"/>
</dbReference>
<comment type="caution">
    <text evidence="1">The sequence shown here is derived from an EMBL/GenBank/DDBJ whole genome shotgun (WGS) entry which is preliminary data.</text>
</comment>
<organism evidence="1 2">
    <name type="scientific">Rubroshorea leprosula</name>
    <dbReference type="NCBI Taxonomy" id="152421"/>
    <lineage>
        <taxon>Eukaryota</taxon>
        <taxon>Viridiplantae</taxon>
        <taxon>Streptophyta</taxon>
        <taxon>Embryophyta</taxon>
        <taxon>Tracheophyta</taxon>
        <taxon>Spermatophyta</taxon>
        <taxon>Magnoliopsida</taxon>
        <taxon>eudicotyledons</taxon>
        <taxon>Gunneridae</taxon>
        <taxon>Pentapetalae</taxon>
        <taxon>rosids</taxon>
        <taxon>malvids</taxon>
        <taxon>Malvales</taxon>
        <taxon>Dipterocarpaceae</taxon>
        <taxon>Rubroshorea</taxon>
    </lineage>
</organism>
<sequence length="34" mass="3973">MAAKQQALVYIRRQNSSKIQQNIVYVGWIPNKLL</sequence>
<name>A0AAV5LL56_9ROSI</name>
<gene>
    <name evidence="1" type="ORF">SLEP1_g45847</name>
</gene>
<evidence type="ECO:0000313" key="2">
    <source>
        <dbReference type="Proteomes" id="UP001054252"/>
    </source>
</evidence>